<proteinExistence type="predicted"/>
<dbReference type="RefSeq" id="XP_012767474.1">
    <property type="nucleotide sequence ID" value="XM_012912020.1"/>
</dbReference>
<keyword evidence="3" id="KW-1185">Reference proteome</keyword>
<accession>A0A061D409</accession>
<dbReference type="Proteomes" id="UP000033188">
    <property type="component" value="Chromosome 2"/>
</dbReference>
<dbReference type="AlphaFoldDB" id="A0A061D409"/>
<evidence type="ECO:0000313" key="3">
    <source>
        <dbReference type="Proteomes" id="UP000033188"/>
    </source>
</evidence>
<feature type="region of interest" description="Disordered" evidence="1">
    <location>
        <begin position="523"/>
        <end position="588"/>
    </location>
</feature>
<reference evidence="3" key="1">
    <citation type="submission" date="2014-06" db="EMBL/GenBank/DDBJ databases">
        <authorList>
            <person name="Aslett M."/>
            <person name="De Silva N."/>
        </authorList>
    </citation>
    <scope>NUCLEOTIDE SEQUENCE [LARGE SCALE GENOMIC DNA]</scope>
    <source>
        <strain evidence="3">Bond</strain>
    </source>
</reference>
<protein>
    <submittedName>
        <fullName evidence="2">Uncharacterized protein</fullName>
    </submittedName>
</protein>
<dbReference type="OMA" id="ENASACT"/>
<dbReference type="KEGG" id="bbig:BBBOND_0204460"/>
<feature type="compositionally biased region" description="Polar residues" evidence="1">
    <location>
        <begin position="571"/>
        <end position="583"/>
    </location>
</feature>
<organism evidence="2 3">
    <name type="scientific">Babesia bigemina</name>
    <dbReference type="NCBI Taxonomy" id="5866"/>
    <lineage>
        <taxon>Eukaryota</taxon>
        <taxon>Sar</taxon>
        <taxon>Alveolata</taxon>
        <taxon>Apicomplexa</taxon>
        <taxon>Aconoidasida</taxon>
        <taxon>Piroplasmida</taxon>
        <taxon>Babesiidae</taxon>
        <taxon>Babesia</taxon>
    </lineage>
</organism>
<evidence type="ECO:0000256" key="1">
    <source>
        <dbReference type="SAM" id="MobiDB-lite"/>
    </source>
</evidence>
<feature type="compositionally biased region" description="Polar residues" evidence="1">
    <location>
        <begin position="527"/>
        <end position="544"/>
    </location>
</feature>
<dbReference type="EMBL" id="LK391708">
    <property type="protein sequence ID" value="CDR95288.1"/>
    <property type="molecule type" value="Genomic_DNA"/>
</dbReference>
<evidence type="ECO:0000313" key="2">
    <source>
        <dbReference type="EMBL" id="CDR95288.1"/>
    </source>
</evidence>
<sequence>MVAVCGMCDASPGISTPIRSARWESRLGLLVAGTIEDPISVRSTASRCGCKRMCSKGECELSVGSFDNGGVPTHGMPRSAAGNASRRTPTCIMDRKPFECLGCVDLCTISTDEEDVVPCSTALGAPTMGAVDVGRPTADSIEWFKHKDAAVKHFFTPPPCTPAKKPKASTGMQCSKRRNSTSACVALPNLTSGGIDAETGVRNDTQSSDANCVAPPAKKYTSASTIKGTSGVQRPKAYRHKVLLRLRKKQPRNNYDLALFLLLKFGGTESAAGRSVLRDGALMECSALSRFRNEDELAVFYRNERTALMGMLSRRVAVSALSQSQLNRKLAKLLPSTRWFNRPKLLQKIVGQEHWNPFSIFGSSLPYVNVSEVFENNSRAASDRKPGCENASACTGDPDVRTDVSTSNVAAASNAAANPAADSRCVGHIVHTTPGINWSGDPLLLDEVLWYLEATDKYVDKSRQVCALQRCFCVTPNPQVAFNWNDARNLAWREYRGPRASMGQMLSPSTFGESMADYEKLRKEFESQSSQRDPGRQQDSTATDKSTKILNRGTGEELESTAPDVGGCSATVESSDNSASPTFANMPRTRQAKMQQLVFYRNYFKANRLEVERR</sequence>
<dbReference type="VEuPathDB" id="PiroplasmaDB:BBBOND_0204460"/>
<dbReference type="OrthoDB" id="339519at2759"/>
<dbReference type="GeneID" id="24563829"/>
<name>A0A061D409_BABBI</name>
<gene>
    <name evidence="2" type="ORF">BBBOND_0204460</name>
</gene>